<dbReference type="PROSITE" id="PS50011">
    <property type="entry name" value="PROTEIN_KINASE_DOM"/>
    <property type="match status" value="1"/>
</dbReference>
<dbReference type="GO" id="GO:0005524">
    <property type="term" value="F:ATP binding"/>
    <property type="evidence" value="ECO:0007669"/>
    <property type="project" value="UniProtKB-UniRule"/>
</dbReference>
<dbReference type="GO" id="GO:0004674">
    <property type="term" value="F:protein serine/threonine kinase activity"/>
    <property type="evidence" value="ECO:0007669"/>
    <property type="project" value="UniProtKB-KW"/>
</dbReference>
<protein>
    <recommendedName>
        <fullName evidence="2">non-specific serine/threonine protein kinase</fullName>
        <ecNumber evidence="2">2.7.11.1</ecNumber>
    </recommendedName>
</protein>
<dbReference type="SMART" id="SM00133">
    <property type="entry name" value="S_TK_X"/>
    <property type="match status" value="1"/>
</dbReference>
<dbReference type="InterPro" id="IPR011009">
    <property type="entry name" value="Kinase-like_dom_sf"/>
</dbReference>
<feature type="domain" description="Protein kinase" evidence="13">
    <location>
        <begin position="11"/>
        <end position="268"/>
    </location>
</feature>
<proteinExistence type="inferred from homology"/>
<keyword evidence="8 11" id="KW-0067">ATP-binding</keyword>
<dbReference type="InterPro" id="IPR008271">
    <property type="entry name" value="Ser/Thr_kinase_AS"/>
</dbReference>
<dbReference type="FunFam" id="1.10.510.10:FF:000210">
    <property type="entry name" value="Non-specific serine/threonine protein kinase"/>
    <property type="match status" value="1"/>
</dbReference>
<dbReference type="Gene3D" id="3.30.200.20">
    <property type="entry name" value="Phosphorylase Kinase, domain 1"/>
    <property type="match status" value="1"/>
</dbReference>
<evidence type="ECO:0000256" key="3">
    <source>
        <dbReference type="ARBA" id="ARBA00022527"/>
    </source>
</evidence>
<evidence type="ECO:0000256" key="9">
    <source>
        <dbReference type="ARBA" id="ARBA00047899"/>
    </source>
</evidence>
<evidence type="ECO:0000256" key="10">
    <source>
        <dbReference type="ARBA" id="ARBA00048679"/>
    </source>
</evidence>
<dbReference type="PROSITE" id="PS00108">
    <property type="entry name" value="PROTEIN_KINASE_ST"/>
    <property type="match status" value="1"/>
</dbReference>
<dbReference type="SMART" id="SM00220">
    <property type="entry name" value="S_TKc"/>
    <property type="match status" value="1"/>
</dbReference>
<comment type="catalytic activity">
    <reaction evidence="9">
        <text>L-threonyl-[protein] + ATP = O-phospho-L-threonyl-[protein] + ADP + H(+)</text>
        <dbReference type="Rhea" id="RHEA:46608"/>
        <dbReference type="Rhea" id="RHEA-COMP:11060"/>
        <dbReference type="Rhea" id="RHEA-COMP:11605"/>
        <dbReference type="ChEBI" id="CHEBI:15378"/>
        <dbReference type="ChEBI" id="CHEBI:30013"/>
        <dbReference type="ChEBI" id="CHEBI:30616"/>
        <dbReference type="ChEBI" id="CHEBI:61977"/>
        <dbReference type="ChEBI" id="CHEBI:456216"/>
        <dbReference type="EC" id="2.7.11.1"/>
    </reaction>
</comment>
<keyword evidence="7" id="KW-0418">Kinase</keyword>
<accession>A0A1R2CCX5</accession>
<keyword evidence="6 11" id="KW-0547">Nucleotide-binding</keyword>
<dbReference type="InterPro" id="IPR000961">
    <property type="entry name" value="AGC-kinase_C"/>
</dbReference>
<evidence type="ECO:0000256" key="7">
    <source>
        <dbReference type="ARBA" id="ARBA00022777"/>
    </source>
</evidence>
<comment type="similarity">
    <text evidence="1">Belongs to the protein kinase superfamily. AGC Ser/Thr protein kinase family.</text>
</comment>
<reference evidence="15 16" key="1">
    <citation type="submission" date="2016-11" db="EMBL/GenBank/DDBJ databases">
        <title>The macronuclear genome of Stentor coeruleus: a giant cell with tiny introns.</title>
        <authorList>
            <person name="Slabodnick M."/>
            <person name="Ruby J.G."/>
            <person name="Reiff S.B."/>
            <person name="Swart E.C."/>
            <person name="Gosai S."/>
            <person name="Prabakaran S."/>
            <person name="Witkowska E."/>
            <person name="Larue G.E."/>
            <person name="Fisher S."/>
            <person name="Freeman R.M."/>
            <person name="Gunawardena J."/>
            <person name="Chu W."/>
            <person name="Stover N.A."/>
            <person name="Gregory B.D."/>
            <person name="Nowacki M."/>
            <person name="Derisi J."/>
            <person name="Roy S.W."/>
            <person name="Marshall W.F."/>
            <person name="Sood P."/>
        </authorList>
    </citation>
    <scope>NUCLEOTIDE SEQUENCE [LARGE SCALE GENOMIC DNA]</scope>
    <source>
        <strain evidence="15">WM001</strain>
    </source>
</reference>
<sequence>MVDSKVGIDDFILLSVIGKGSYGKVMLVKKKDTGELLAIKMLKKDYIVRRNQVLHTKTERNVLARVNHPFIVKLKYAFHNAKKLYFVLEFCPGGELFFHLSRASRFDEPRARFYAACMVLAIEHLHEKNIVYRDLKPENILLDSDGYVKITDFGLSKEEIQGNTGAYSFCGTPEYLAPEILAKRGHGKAVDWWSLGALIYEMLTGLPPFYTKDREKLFNNIQYGDIAYPEYMSPAVKDLLSGLFQKDPEMRLGSGPNGSENIKTHYWFRDMNWDALISKQIRPPFVPVIAKTNPVGNFEKEFLIQPTVDSGRDAPKLVSSPTYNGFSYNDANGLEDVVMETR</sequence>
<name>A0A1R2CCX5_9CILI</name>
<evidence type="ECO:0000313" key="15">
    <source>
        <dbReference type="EMBL" id="OMJ86835.1"/>
    </source>
</evidence>
<evidence type="ECO:0000256" key="4">
    <source>
        <dbReference type="ARBA" id="ARBA00022553"/>
    </source>
</evidence>
<dbReference type="OrthoDB" id="63267at2759"/>
<evidence type="ECO:0000259" key="13">
    <source>
        <dbReference type="PROSITE" id="PS50011"/>
    </source>
</evidence>
<dbReference type="Pfam" id="PF00069">
    <property type="entry name" value="Pkinase"/>
    <property type="match status" value="1"/>
</dbReference>
<keyword evidence="16" id="KW-1185">Reference proteome</keyword>
<evidence type="ECO:0000256" key="1">
    <source>
        <dbReference type="ARBA" id="ARBA00009903"/>
    </source>
</evidence>
<dbReference type="EC" id="2.7.11.1" evidence="2"/>
<organism evidence="15 16">
    <name type="scientific">Stentor coeruleus</name>
    <dbReference type="NCBI Taxonomy" id="5963"/>
    <lineage>
        <taxon>Eukaryota</taxon>
        <taxon>Sar</taxon>
        <taxon>Alveolata</taxon>
        <taxon>Ciliophora</taxon>
        <taxon>Postciliodesmatophora</taxon>
        <taxon>Heterotrichea</taxon>
        <taxon>Heterotrichida</taxon>
        <taxon>Stentoridae</taxon>
        <taxon>Stentor</taxon>
    </lineage>
</organism>
<dbReference type="SUPFAM" id="SSF56112">
    <property type="entry name" value="Protein kinase-like (PK-like)"/>
    <property type="match status" value="1"/>
</dbReference>
<gene>
    <name evidence="15" type="ORF">SteCoe_11538</name>
</gene>
<dbReference type="InterPro" id="IPR000719">
    <property type="entry name" value="Prot_kinase_dom"/>
</dbReference>
<feature type="domain" description="AGC-kinase C-terminal" evidence="14">
    <location>
        <begin position="269"/>
        <end position="338"/>
    </location>
</feature>
<dbReference type="AlphaFoldDB" id="A0A1R2CCX5"/>
<evidence type="ECO:0000256" key="12">
    <source>
        <dbReference type="RuleBase" id="RU000304"/>
    </source>
</evidence>
<dbReference type="PROSITE" id="PS00107">
    <property type="entry name" value="PROTEIN_KINASE_ATP"/>
    <property type="match status" value="1"/>
</dbReference>
<evidence type="ECO:0000256" key="11">
    <source>
        <dbReference type="PROSITE-ProRule" id="PRU10141"/>
    </source>
</evidence>
<dbReference type="Gene3D" id="1.10.510.10">
    <property type="entry name" value="Transferase(Phosphotransferase) domain 1"/>
    <property type="match status" value="1"/>
</dbReference>
<evidence type="ECO:0000256" key="5">
    <source>
        <dbReference type="ARBA" id="ARBA00022679"/>
    </source>
</evidence>
<dbReference type="FunFam" id="3.30.200.20:FF:000524">
    <property type="entry name" value="Non-specific serine/threonine protein kinase"/>
    <property type="match status" value="1"/>
</dbReference>
<evidence type="ECO:0000256" key="6">
    <source>
        <dbReference type="ARBA" id="ARBA00022741"/>
    </source>
</evidence>
<evidence type="ECO:0000256" key="8">
    <source>
        <dbReference type="ARBA" id="ARBA00022840"/>
    </source>
</evidence>
<dbReference type="PANTHER" id="PTHR24351">
    <property type="entry name" value="RIBOSOMAL PROTEIN S6 KINASE"/>
    <property type="match status" value="1"/>
</dbReference>
<dbReference type="InterPro" id="IPR045270">
    <property type="entry name" value="STKc_AGC"/>
</dbReference>
<dbReference type="CDD" id="cd05123">
    <property type="entry name" value="STKc_AGC"/>
    <property type="match status" value="1"/>
</dbReference>
<dbReference type="EMBL" id="MPUH01000193">
    <property type="protein sequence ID" value="OMJ86835.1"/>
    <property type="molecule type" value="Genomic_DNA"/>
</dbReference>
<dbReference type="InterPro" id="IPR017441">
    <property type="entry name" value="Protein_kinase_ATP_BS"/>
</dbReference>
<dbReference type="Proteomes" id="UP000187209">
    <property type="component" value="Unassembled WGS sequence"/>
</dbReference>
<evidence type="ECO:0000256" key="2">
    <source>
        <dbReference type="ARBA" id="ARBA00012513"/>
    </source>
</evidence>
<comment type="caution">
    <text evidence="15">The sequence shown here is derived from an EMBL/GenBank/DDBJ whole genome shotgun (WGS) entry which is preliminary data.</text>
</comment>
<comment type="catalytic activity">
    <reaction evidence="10">
        <text>L-seryl-[protein] + ATP = O-phospho-L-seryl-[protein] + ADP + H(+)</text>
        <dbReference type="Rhea" id="RHEA:17989"/>
        <dbReference type="Rhea" id="RHEA-COMP:9863"/>
        <dbReference type="Rhea" id="RHEA-COMP:11604"/>
        <dbReference type="ChEBI" id="CHEBI:15378"/>
        <dbReference type="ChEBI" id="CHEBI:29999"/>
        <dbReference type="ChEBI" id="CHEBI:30616"/>
        <dbReference type="ChEBI" id="CHEBI:83421"/>
        <dbReference type="ChEBI" id="CHEBI:456216"/>
        <dbReference type="EC" id="2.7.11.1"/>
    </reaction>
</comment>
<keyword evidence="5" id="KW-0808">Transferase</keyword>
<dbReference type="PROSITE" id="PS51285">
    <property type="entry name" value="AGC_KINASE_CTER"/>
    <property type="match status" value="1"/>
</dbReference>
<evidence type="ECO:0000313" key="16">
    <source>
        <dbReference type="Proteomes" id="UP000187209"/>
    </source>
</evidence>
<keyword evidence="3 12" id="KW-0723">Serine/threonine-protein kinase</keyword>
<evidence type="ECO:0000259" key="14">
    <source>
        <dbReference type="PROSITE" id="PS51285"/>
    </source>
</evidence>
<keyword evidence="4" id="KW-0597">Phosphoprotein</keyword>
<feature type="binding site" evidence="11">
    <location>
        <position position="40"/>
    </location>
    <ligand>
        <name>ATP</name>
        <dbReference type="ChEBI" id="CHEBI:30616"/>
    </ligand>
</feature>